<feature type="transmembrane region" description="Helical" evidence="6">
    <location>
        <begin position="60"/>
        <end position="82"/>
    </location>
</feature>
<accession>A0ABV9Z3I3</accession>
<dbReference type="InterPro" id="IPR002549">
    <property type="entry name" value="AI-2E-like"/>
</dbReference>
<keyword evidence="8" id="KW-1185">Reference proteome</keyword>
<keyword evidence="3 6" id="KW-0812">Transmembrane</keyword>
<comment type="similarity">
    <text evidence="2">Belongs to the autoinducer-2 exporter (AI-2E) (TC 2.A.86) family.</text>
</comment>
<evidence type="ECO:0000256" key="5">
    <source>
        <dbReference type="ARBA" id="ARBA00023136"/>
    </source>
</evidence>
<evidence type="ECO:0000256" key="1">
    <source>
        <dbReference type="ARBA" id="ARBA00004141"/>
    </source>
</evidence>
<dbReference type="PANTHER" id="PTHR21716:SF64">
    <property type="entry name" value="AI-2 TRANSPORT PROTEIN TQSA"/>
    <property type="match status" value="1"/>
</dbReference>
<dbReference type="RefSeq" id="WP_114955713.1">
    <property type="nucleotide sequence ID" value="NZ_JBHSJF010000006.1"/>
</dbReference>
<protein>
    <submittedName>
        <fullName evidence="7">AI-2E family transporter</fullName>
    </submittedName>
</protein>
<keyword evidence="5 6" id="KW-0472">Membrane</keyword>
<comment type="subcellular location">
    <subcellularLocation>
        <location evidence="1">Membrane</location>
        <topology evidence="1">Multi-pass membrane protein</topology>
    </subcellularLocation>
</comment>
<dbReference type="Pfam" id="PF01594">
    <property type="entry name" value="AI-2E_transport"/>
    <property type="match status" value="1"/>
</dbReference>
<feature type="transmembrane region" description="Helical" evidence="6">
    <location>
        <begin position="269"/>
        <end position="285"/>
    </location>
</feature>
<sequence>MTIQRQVIFWLVAFVLVVFVLWLLSDILLPFVAGFALAYMLDPLADRLSRTGIGRTTSAVLILLAFLLVVIVLGAILVPMLVDQLQAFVNNLPDYISRIQALIAGPGLGWLRSIAGDRLPSVQSSIGGIVSQGASWAGDFLKSLLQGGAALMSVASLLVVTPVVAFYMLVDWDRMTGSIDGWVPVRHRDTVRQLAREMNDAVAGFVRGQSIVCILLGTMYGVGLTVVGLNFGLLIGLGAGLISFVPYVGSLTGLVVATGVALVQFWPDYVSIGLVLLVFAVGQFIEGNILSPNLVGRSVGLHPVWLMFALFAFGALFGFVGLLLAVPLAAAAGVIVRFALSQYLASEFYTGGEAAKPKQPRRKASTGKA</sequence>
<evidence type="ECO:0000313" key="8">
    <source>
        <dbReference type="Proteomes" id="UP001595796"/>
    </source>
</evidence>
<feature type="transmembrane region" description="Helical" evidence="6">
    <location>
        <begin position="305"/>
        <end position="336"/>
    </location>
</feature>
<organism evidence="7 8">
    <name type="scientific">Flaviflagellibacter deserti</name>
    <dbReference type="NCBI Taxonomy" id="2267266"/>
    <lineage>
        <taxon>Bacteria</taxon>
        <taxon>Pseudomonadati</taxon>
        <taxon>Pseudomonadota</taxon>
        <taxon>Alphaproteobacteria</taxon>
        <taxon>Hyphomicrobiales</taxon>
        <taxon>Flaviflagellibacter</taxon>
    </lineage>
</organism>
<dbReference type="Proteomes" id="UP001595796">
    <property type="component" value="Unassembled WGS sequence"/>
</dbReference>
<feature type="transmembrane region" description="Helical" evidence="6">
    <location>
        <begin position="7"/>
        <end position="25"/>
    </location>
</feature>
<proteinExistence type="inferred from homology"/>
<feature type="transmembrane region" description="Helical" evidence="6">
    <location>
        <begin position="241"/>
        <end position="262"/>
    </location>
</feature>
<name>A0ABV9Z3I3_9HYPH</name>
<evidence type="ECO:0000256" key="3">
    <source>
        <dbReference type="ARBA" id="ARBA00022692"/>
    </source>
</evidence>
<feature type="transmembrane region" description="Helical" evidence="6">
    <location>
        <begin position="211"/>
        <end position="235"/>
    </location>
</feature>
<keyword evidence="4 6" id="KW-1133">Transmembrane helix</keyword>
<dbReference type="PANTHER" id="PTHR21716">
    <property type="entry name" value="TRANSMEMBRANE PROTEIN"/>
    <property type="match status" value="1"/>
</dbReference>
<dbReference type="EMBL" id="JBHSJF010000006">
    <property type="protein sequence ID" value="MFC5068383.1"/>
    <property type="molecule type" value="Genomic_DNA"/>
</dbReference>
<gene>
    <name evidence="7" type="ORF">ACFPFW_10200</name>
</gene>
<evidence type="ECO:0000256" key="4">
    <source>
        <dbReference type="ARBA" id="ARBA00022989"/>
    </source>
</evidence>
<feature type="transmembrane region" description="Helical" evidence="6">
    <location>
        <begin position="31"/>
        <end position="48"/>
    </location>
</feature>
<feature type="transmembrane region" description="Helical" evidence="6">
    <location>
        <begin position="149"/>
        <end position="170"/>
    </location>
</feature>
<evidence type="ECO:0000313" key="7">
    <source>
        <dbReference type="EMBL" id="MFC5068383.1"/>
    </source>
</evidence>
<evidence type="ECO:0000256" key="6">
    <source>
        <dbReference type="SAM" id="Phobius"/>
    </source>
</evidence>
<reference evidence="8" key="1">
    <citation type="journal article" date="2019" name="Int. J. Syst. Evol. Microbiol.">
        <title>The Global Catalogue of Microorganisms (GCM) 10K type strain sequencing project: providing services to taxonomists for standard genome sequencing and annotation.</title>
        <authorList>
            <consortium name="The Broad Institute Genomics Platform"/>
            <consortium name="The Broad Institute Genome Sequencing Center for Infectious Disease"/>
            <person name="Wu L."/>
            <person name="Ma J."/>
        </authorList>
    </citation>
    <scope>NUCLEOTIDE SEQUENCE [LARGE SCALE GENOMIC DNA]</scope>
    <source>
        <strain evidence="8">CGMCC 1.16444</strain>
    </source>
</reference>
<comment type="caution">
    <text evidence="7">The sequence shown here is derived from an EMBL/GenBank/DDBJ whole genome shotgun (WGS) entry which is preliminary data.</text>
</comment>
<evidence type="ECO:0000256" key="2">
    <source>
        <dbReference type="ARBA" id="ARBA00009773"/>
    </source>
</evidence>